<dbReference type="AlphaFoldDB" id="A0A919UM01"/>
<comment type="caution">
    <text evidence="1">The sequence shown here is derived from an EMBL/GenBank/DDBJ whole genome shotgun (WGS) entry which is preliminary data.</text>
</comment>
<accession>A0A919UM01</accession>
<gene>
    <name evidence="1" type="ORF">Aph01nite_10820</name>
</gene>
<reference evidence="1" key="1">
    <citation type="submission" date="2021-01" db="EMBL/GenBank/DDBJ databases">
        <title>Whole genome shotgun sequence of Acrocarpospora phusangensis NBRC 108782.</title>
        <authorList>
            <person name="Komaki H."/>
            <person name="Tamura T."/>
        </authorList>
    </citation>
    <scope>NUCLEOTIDE SEQUENCE</scope>
    <source>
        <strain evidence="1">NBRC 108782</strain>
    </source>
</reference>
<dbReference type="SUPFAM" id="SSF53850">
    <property type="entry name" value="Periplasmic binding protein-like II"/>
    <property type="match status" value="1"/>
</dbReference>
<dbReference type="EMBL" id="BOOA01000006">
    <property type="protein sequence ID" value="GIH22772.1"/>
    <property type="molecule type" value="Genomic_DNA"/>
</dbReference>
<evidence type="ECO:0000313" key="1">
    <source>
        <dbReference type="EMBL" id="GIH22772.1"/>
    </source>
</evidence>
<organism evidence="1 2">
    <name type="scientific">Acrocarpospora phusangensis</name>
    <dbReference type="NCBI Taxonomy" id="1070424"/>
    <lineage>
        <taxon>Bacteria</taxon>
        <taxon>Bacillati</taxon>
        <taxon>Actinomycetota</taxon>
        <taxon>Actinomycetes</taxon>
        <taxon>Streptosporangiales</taxon>
        <taxon>Streptosporangiaceae</taxon>
        <taxon>Acrocarpospora</taxon>
    </lineage>
</organism>
<dbReference type="Gene3D" id="3.40.190.10">
    <property type="entry name" value="Periplasmic binding protein-like II"/>
    <property type="match status" value="1"/>
</dbReference>
<dbReference type="RefSeq" id="WP_204039606.1">
    <property type="nucleotide sequence ID" value="NZ_BOOA01000006.1"/>
</dbReference>
<name>A0A919UM01_9ACTN</name>
<protein>
    <submittedName>
        <fullName evidence="1">Membrane protein</fullName>
    </submittedName>
</protein>
<dbReference type="Proteomes" id="UP000640052">
    <property type="component" value="Unassembled WGS sequence"/>
</dbReference>
<evidence type="ECO:0000313" key="2">
    <source>
        <dbReference type="Proteomes" id="UP000640052"/>
    </source>
</evidence>
<sequence length="373" mass="39553">MSDTTLTTLSGLTWDHPRGYGPLERLSRDGAPVRWTRQPLHGFESEPIHDLARRHDLLVIDHPGLGAAVRHSALRPVDSLLDADELMAIRAAGVGASYDSYSLDGTQWALPIDAAAQVSVIRPDRFSGPPPATWAEVAQTVRTTPTALCLGGPHAFLMFSAICVAAGEEPGRTPDGYVSRDIGRAVFELMAELAGHSDRGLAGADPIGVLAAMEGDDGPAYCPLVYGYVNYQGTLRAGSAPAWTPDGRPGSVLGGTGVAVSAYCARPDLAARELRRLVSPRVQREVFPASGGQPAALAAWTDPGVNAAAHGFYREIASTVAAAWVRPRFDGFIGFQATASRLLREALLDGSPPDRTLDGIDERFRAAREGASR</sequence>
<keyword evidence="2" id="KW-1185">Reference proteome</keyword>
<proteinExistence type="predicted"/>